<dbReference type="SMART" id="SM00692">
    <property type="entry name" value="DM3"/>
    <property type="match status" value="1"/>
</dbReference>
<evidence type="ECO:0000259" key="6">
    <source>
        <dbReference type="PROSITE" id="PS50950"/>
    </source>
</evidence>
<dbReference type="PANTHER" id="PTHR46927">
    <property type="entry name" value="AGAP005574-PA"/>
    <property type="match status" value="1"/>
</dbReference>
<dbReference type="AlphaFoldDB" id="A0ABD2MYF7"/>
<evidence type="ECO:0000313" key="7">
    <source>
        <dbReference type="EMBL" id="KAL3271235.1"/>
    </source>
</evidence>
<keyword evidence="8" id="KW-1185">Reference proteome</keyword>
<protein>
    <recommendedName>
        <fullName evidence="6">THAP-type domain-containing protein</fullName>
    </recommendedName>
</protein>
<keyword evidence="1" id="KW-0479">Metal-binding</keyword>
<dbReference type="InterPro" id="IPR052224">
    <property type="entry name" value="THAP_domain_protein"/>
</dbReference>
<keyword evidence="2 5" id="KW-0863">Zinc-finger</keyword>
<keyword evidence="3" id="KW-0862">Zinc</keyword>
<gene>
    <name evidence="7" type="ORF">HHI36_021729</name>
</gene>
<evidence type="ECO:0000256" key="3">
    <source>
        <dbReference type="ARBA" id="ARBA00022833"/>
    </source>
</evidence>
<organism evidence="7 8">
    <name type="scientific">Cryptolaemus montrouzieri</name>
    <dbReference type="NCBI Taxonomy" id="559131"/>
    <lineage>
        <taxon>Eukaryota</taxon>
        <taxon>Metazoa</taxon>
        <taxon>Ecdysozoa</taxon>
        <taxon>Arthropoda</taxon>
        <taxon>Hexapoda</taxon>
        <taxon>Insecta</taxon>
        <taxon>Pterygota</taxon>
        <taxon>Neoptera</taxon>
        <taxon>Endopterygota</taxon>
        <taxon>Coleoptera</taxon>
        <taxon>Polyphaga</taxon>
        <taxon>Cucujiformia</taxon>
        <taxon>Coccinelloidea</taxon>
        <taxon>Coccinellidae</taxon>
        <taxon>Scymninae</taxon>
        <taxon>Scymnini</taxon>
        <taxon>Cryptolaemus</taxon>
    </lineage>
</organism>
<dbReference type="Pfam" id="PF05485">
    <property type="entry name" value="THAP"/>
    <property type="match status" value="1"/>
</dbReference>
<dbReference type="SUPFAM" id="SSF57716">
    <property type="entry name" value="Glucocorticoid receptor-like (DNA-binding domain)"/>
    <property type="match status" value="1"/>
</dbReference>
<evidence type="ECO:0000256" key="2">
    <source>
        <dbReference type="ARBA" id="ARBA00022771"/>
    </source>
</evidence>
<dbReference type="GO" id="GO:0008270">
    <property type="term" value="F:zinc ion binding"/>
    <property type="evidence" value="ECO:0007669"/>
    <property type="project" value="UniProtKB-KW"/>
</dbReference>
<sequence length="99" mass="11367">MVNYCCVFCCDNNSRDKPKMNFFSVPSDPSRQISWLPLIGRKEWMLVEPNVIARKRICSAHFSPAMISGSRLKKEAIPDIFEDGRGFRGTMNLFDFTTV</sequence>
<evidence type="ECO:0000256" key="1">
    <source>
        <dbReference type="ARBA" id="ARBA00022723"/>
    </source>
</evidence>
<dbReference type="PANTHER" id="PTHR46927:SF3">
    <property type="entry name" value="THAP-TYPE DOMAIN-CONTAINING PROTEIN"/>
    <property type="match status" value="1"/>
</dbReference>
<name>A0ABD2MYF7_9CUCU</name>
<accession>A0ABD2MYF7</accession>
<evidence type="ECO:0000313" key="8">
    <source>
        <dbReference type="Proteomes" id="UP001516400"/>
    </source>
</evidence>
<dbReference type="GO" id="GO:0003677">
    <property type="term" value="F:DNA binding"/>
    <property type="evidence" value="ECO:0007669"/>
    <property type="project" value="UniProtKB-UniRule"/>
</dbReference>
<evidence type="ECO:0000256" key="5">
    <source>
        <dbReference type="PROSITE-ProRule" id="PRU00309"/>
    </source>
</evidence>
<dbReference type="PROSITE" id="PS50950">
    <property type="entry name" value="ZF_THAP"/>
    <property type="match status" value="1"/>
</dbReference>
<dbReference type="SMART" id="SM00980">
    <property type="entry name" value="THAP"/>
    <property type="match status" value="1"/>
</dbReference>
<reference evidence="7 8" key="1">
    <citation type="journal article" date="2021" name="BMC Biol.">
        <title>Horizontally acquired antibacterial genes associated with adaptive radiation of ladybird beetles.</title>
        <authorList>
            <person name="Li H.S."/>
            <person name="Tang X.F."/>
            <person name="Huang Y.H."/>
            <person name="Xu Z.Y."/>
            <person name="Chen M.L."/>
            <person name="Du X.Y."/>
            <person name="Qiu B.Y."/>
            <person name="Chen P.T."/>
            <person name="Zhang W."/>
            <person name="Slipinski A."/>
            <person name="Escalona H.E."/>
            <person name="Waterhouse R.M."/>
            <person name="Zwick A."/>
            <person name="Pang H."/>
        </authorList>
    </citation>
    <scope>NUCLEOTIDE SEQUENCE [LARGE SCALE GENOMIC DNA]</scope>
    <source>
        <strain evidence="7">SYSU2018</strain>
    </source>
</reference>
<keyword evidence="4 5" id="KW-0238">DNA-binding</keyword>
<feature type="domain" description="THAP-type" evidence="6">
    <location>
        <begin position="1"/>
        <end position="81"/>
    </location>
</feature>
<evidence type="ECO:0000256" key="4">
    <source>
        <dbReference type="ARBA" id="ARBA00023125"/>
    </source>
</evidence>
<proteinExistence type="predicted"/>
<dbReference type="InterPro" id="IPR038441">
    <property type="entry name" value="THAP_Znf_sf"/>
</dbReference>
<dbReference type="Proteomes" id="UP001516400">
    <property type="component" value="Unassembled WGS sequence"/>
</dbReference>
<dbReference type="EMBL" id="JABFTP020000042">
    <property type="protein sequence ID" value="KAL3271235.1"/>
    <property type="molecule type" value="Genomic_DNA"/>
</dbReference>
<dbReference type="Gene3D" id="6.20.210.20">
    <property type="entry name" value="THAP domain"/>
    <property type="match status" value="1"/>
</dbReference>
<dbReference type="InterPro" id="IPR006612">
    <property type="entry name" value="THAP_Znf"/>
</dbReference>
<comment type="caution">
    <text evidence="7">The sequence shown here is derived from an EMBL/GenBank/DDBJ whole genome shotgun (WGS) entry which is preliminary data.</text>
</comment>